<keyword evidence="4" id="KW-0378">Hydrolase</keyword>
<comment type="similarity">
    <text evidence="1">Belongs to the 'GDSL' lipolytic enzyme family. Platelet-activating factor acetylhydrolase IB beta/gamma subunits subfamily.</text>
</comment>
<sequence length="237" mass="27151">MLLNFTFAAIVLLISTVTCVPWVPEPRNDPNWLAQHQSYVQTTINSNGTIRAIFLGASITDWWPDDLFLRHFSTYGAVNYGISGDGVEHAFWRIQNGEVDGLQDSLKLIVFADCGSNSAGSYNAEEISRGYTATLNWIRQALPNTRVLLIGLMPRDNNFTDRWIRLTDVNIRISKWQDQANPGTSPVRYLDLWTHFSREWGVVEPNLFLDDQLHLTREGYEKWVDVINPLFREMMGV</sequence>
<dbReference type="Gene3D" id="3.40.50.1110">
    <property type="entry name" value="SGNH hydrolase"/>
    <property type="match status" value="1"/>
</dbReference>
<evidence type="ECO:0000313" key="5">
    <source>
        <dbReference type="Proteomes" id="UP000198287"/>
    </source>
</evidence>
<protein>
    <submittedName>
        <fullName evidence="4">Platelet-activating factor acetylhydrolase IB subunit gamma</fullName>
    </submittedName>
</protein>
<comment type="caution">
    <text evidence="4">The sequence shown here is derived from an EMBL/GenBank/DDBJ whole genome shotgun (WGS) entry which is preliminary data.</text>
</comment>
<evidence type="ECO:0000256" key="2">
    <source>
        <dbReference type="SAM" id="SignalP"/>
    </source>
</evidence>
<dbReference type="Proteomes" id="UP000198287">
    <property type="component" value="Unassembled WGS sequence"/>
</dbReference>
<reference evidence="4 5" key="1">
    <citation type="submission" date="2015-12" db="EMBL/GenBank/DDBJ databases">
        <title>The genome of Folsomia candida.</title>
        <authorList>
            <person name="Faddeeva A."/>
            <person name="Derks M.F."/>
            <person name="Anvar Y."/>
            <person name="Smit S."/>
            <person name="Van Straalen N."/>
            <person name="Roelofs D."/>
        </authorList>
    </citation>
    <scope>NUCLEOTIDE SEQUENCE [LARGE SCALE GENOMIC DNA]</scope>
    <source>
        <strain evidence="4 5">VU population</strain>
        <tissue evidence="4">Whole body</tissue>
    </source>
</reference>
<feature type="chain" id="PRO_5013098874" evidence="2">
    <location>
        <begin position="20"/>
        <end position="237"/>
    </location>
</feature>
<dbReference type="OrthoDB" id="505607at2759"/>
<dbReference type="PANTHER" id="PTHR11852">
    <property type="entry name" value="PLATELET-ACTIVATING FACTOR ACETYLHYDROLASE"/>
    <property type="match status" value="1"/>
</dbReference>
<dbReference type="Pfam" id="PF13472">
    <property type="entry name" value="Lipase_GDSL_2"/>
    <property type="match status" value="1"/>
</dbReference>
<keyword evidence="5" id="KW-1185">Reference proteome</keyword>
<evidence type="ECO:0000256" key="1">
    <source>
        <dbReference type="ARBA" id="ARBA00038184"/>
    </source>
</evidence>
<dbReference type="GO" id="GO:0016787">
    <property type="term" value="F:hydrolase activity"/>
    <property type="evidence" value="ECO:0007669"/>
    <property type="project" value="UniProtKB-KW"/>
</dbReference>
<evidence type="ECO:0000259" key="3">
    <source>
        <dbReference type="Pfam" id="PF13472"/>
    </source>
</evidence>
<feature type="signal peptide" evidence="2">
    <location>
        <begin position="1"/>
        <end position="19"/>
    </location>
</feature>
<feature type="domain" description="SGNH hydrolase-type esterase" evidence="3">
    <location>
        <begin position="59"/>
        <end position="221"/>
    </location>
</feature>
<dbReference type="PANTHER" id="PTHR11852:SF0">
    <property type="entry name" value="PLATELET-ACTIVATING FACTOR ACETYLHYDROLASE IB SUBUNIT BETA HOMOLOG"/>
    <property type="match status" value="1"/>
</dbReference>
<proteinExistence type="inferred from homology"/>
<dbReference type="InterPro" id="IPR013830">
    <property type="entry name" value="SGNH_hydro"/>
</dbReference>
<gene>
    <name evidence="4" type="ORF">Fcan01_05093</name>
</gene>
<organism evidence="4 5">
    <name type="scientific">Folsomia candida</name>
    <name type="common">Springtail</name>
    <dbReference type="NCBI Taxonomy" id="158441"/>
    <lineage>
        <taxon>Eukaryota</taxon>
        <taxon>Metazoa</taxon>
        <taxon>Ecdysozoa</taxon>
        <taxon>Arthropoda</taxon>
        <taxon>Hexapoda</taxon>
        <taxon>Collembola</taxon>
        <taxon>Entomobryomorpha</taxon>
        <taxon>Isotomoidea</taxon>
        <taxon>Isotomidae</taxon>
        <taxon>Proisotominae</taxon>
        <taxon>Folsomia</taxon>
    </lineage>
</organism>
<evidence type="ECO:0000313" key="4">
    <source>
        <dbReference type="EMBL" id="OXA59374.1"/>
    </source>
</evidence>
<dbReference type="EMBL" id="LNIX01000002">
    <property type="protein sequence ID" value="OXA59374.1"/>
    <property type="molecule type" value="Genomic_DNA"/>
</dbReference>
<name>A0A226EQQ0_FOLCA</name>
<accession>A0A226EQQ0</accession>
<dbReference type="SUPFAM" id="SSF52266">
    <property type="entry name" value="SGNH hydrolase"/>
    <property type="match status" value="1"/>
</dbReference>
<dbReference type="AlphaFoldDB" id="A0A226EQQ0"/>
<dbReference type="InterPro" id="IPR036514">
    <property type="entry name" value="SGNH_hydro_sf"/>
</dbReference>
<keyword evidence="2" id="KW-0732">Signal</keyword>
<dbReference type="STRING" id="158441.A0A226EQQ0"/>